<keyword evidence="2" id="KW-0560">Oxidoreductase</keyword>
<organism evidence="4 5">
    <name type="scientific">Lysinibacillus pakistanensis</name>
    <dbReference type="NCBI Taxonomy" id="759811"/>
    <lineage>
        <taxon>Bacteria</taxon>
        <taxon>Bacillati</taxon>
        <taxon>Bacillota</taxon>
        <taxon>Bacilli</taxon>
        <taxon>Bacillales</taxon>
        <taxon>Bacillaceae</taxon>
        <taxon>Lysinibacillus</taxon>
    </lineage>
</organism>
<dbReference type="RefSeq" id="WP_283870451.1">
    <property type="nucleotide sequence ID" value="NZ_CP126101.1"/>
</dbReference>
<dbReference type="GO" id="GO:0008270">
    <property type="term" value="F:zinc ion binding"/>
    <property type="evidence" value="ECO:0007669"/>
    <property type="project" value="InterPro"/>
</dbReference>
<evidence type="ECO:0000256" key="2">
    <source>
        <dbReference type="ARBA" id="ARBA00023002"/>
    </source>
</evidence>
<dbReference type="InterPro" id="IPR013149">
    <property type="entry name" value="ADH-like_C"/>
</dbReference>
<dbReference type="PANTHER" id="PTHR48106">
    <property type="entry name" value="QUINONE OXIDOREDUCTASE PIG3-RELATED"/>
    <property type="match status" value="1"/>
</dbReference>
<dbReference type="GO" id="GO:0070402">
    <property type="term" value="F:NADPH binding"/>
    <property type="evidence" value="ECO:0007669"/>
    <property type="project" value="TreeGrafter"/>
</dbReference>
<dbReference type="GO" id="GO:0035925">
    <property type="term" value="F:mRNA 3'-UTR AU-rich region binding"/>
    <property type="evidence" value="ECO:0007669"/>
    <property type="project" value="TreeGrafter"/>
</dbReference>
<keyword evidence="1" id="KW-0521">NADP</keyword>
<dbReference type="GO" id="GO:0003960">
    <property type="term" value="F:quinone reductase (NADPH) activity"/>
    <property type="evidence" value="ECO:0007669"/>
    <property type="project" value="TreeGrafter"/>
</dbReference>
<dbReference type="InterPro" id="IPR013154">
    <property type="entry name" value="ADH-like_N"/>
</dbReference>
<dbReference type="Pfam" id="PF00107">
    <property type="entry name" value="ADH_zinc_N"/>
    <property type="match status" value="1"/>
</dbReference>
<dbReference type="PROSITE" id="PS01162">
    <property type="entry name" value="QOR_ZETA_CRYSTAL"/>
    <property type="match status" value="1"/>
</dbReference>
<protein>
    <submittedName>
        <fullName evidence="4">Zinc-binding dehydrogenase</fullName>
    </submittedName>
</protein>
<dbReference type="SMART" id="SM00829">
    <property type="entry name" value="PKS_ER"/>
    <property type="match status" value="1"/>
</dbReference>
<feature type="domain" description="Enoyl reductase (ER)" evidence="3">
    <location>
        <begin position="10"/>
        <end position="320"/>
    </location>
</feature>
<dbReference type="PANTHER" id="PTHR48106:SF13">
    <property type="entry name" value="QUINONE OXIDOREDUCTASE-RELATED"/>
    <property type="match status" value="1"/>
</dbReference>
<proteinExistence type="predicted"/>
<evidence type="ECO:0000256" key="1">
    <source>
        <dbReference type="ARBA" id="ARBA00022857"/>
    </source>
</evidence>
<dbReference type="InterPro" id="IPR020843">
    <property type="entry name" value="ER"/>
</dbReference>
<dbReference type="GO" id="GO:0005829">
    <property type="term" value="C:cytosol"/>
    <property type="evidence" value="ECO:0007669"/>
    <property type="project" value="TreeGrafter"/>
</dbReference>
<dbReference type="Pfam" id="PF08240">
    <property type="entry name" value="ADH_N"/>
    <property type="match status" value="1"/>
</dbReference>
<gene>
    <name evidence="4" type="ORF">QNH24_01660</name>
</gene>
<dbReference type="AlphaFoldDB" id="A0AAX3WW80"/>
<reference evidence="4" key="1">
    <citation type="submission" date="2023-05" db="EMBL/GenBank/DDBJ databases">
        <title>Comparative genomics of Bacillaceae isolates and their secondary metabolite potential.</title>
        <authorList>
            <person name="Song L."/>
            <person name="Nielsen L.J."/>
            <person name="Mohite O."/>
            <person name="Xu X."/>
            <person name="Weber T."/>
            <person name="Kovacs A.T."/>
        </authorList>
    </citation>
    <scope>NUCLEOTIDE SEQUENCE</scope>
    <source>
        <strain evidence="4">LY1</strain>
    </source>
</reference>
<dbReference type="InterPro" id="IPR036291">
    <property type="entry name" value="NAD(P)-bd_dom_sf"/>
</dbReference>
<dbReference type="SUPFAM" id="SSF50129">
    <property type="entry name" value="GroES-like"/>
    <property type="match status" value="1"/>
</dbReference>
<dbReference type="Proteomes" id="UP001178322">
    <property type="component" value="Chromosome"/>
</dbReference>
<evidence type="ECO:0000259" key="3">
    <source>
        <dbReference type="SMART" id="SM00829"/>
    </source>
</evidence>
<dbReference type="SUPFAM" id="SSF51735">
    <property type="entry name" value="NAD(P)-binding Rossmann-fold domains"/>
    <property type="match status" value="1"/>
</dbReference>
<dbReference type="Gene3D" id="3.90.180.10">
    <property type="entry name" value="Medium-chain alcohol dehydrogenases, catalytic domain"/>
    <property type="match status" value="1"/>
</dbReference>
<sequence>MKAVILNEFGSADVLQYVECPIPSISSGEVLIRTTYTSVNFADIKNRTGNKAKANFPMILGLDVAGVVEKVFDERSMFKKGDLVIAFPKNGTYAEFVVAKERLVFRIPNGVPVEKAAAAPTVLFLSYLLTHQIAPIQKSDAVLIHAASGGVGTMLIQMAKNLGARKIIGTVSKMDKASIVYELGAHQVLTYENFSEQVNDYTDGLGVNIIFDSIAGNITEESLSCLAPYGTLVQFGNSGGRAGQVMTSDLHNSCRNIKGFSLGTTRKLKPELLQQVAQNIFTILKNEDFQVPVAKVFALEDMQEAHKLMESRQHQGKILIKI</sequence>
<evidence type="ECO:0000313" key="5">
    <source>
        <dbReference type="Proteomes" id="UP001178322"/>
    </source>
</evidence>
<accession>A0AAX3WW80</accession>
<dbReference type="Gene3D" id="3.40.50.720">
    <property type="entry name" value="NAD(P)-binding Rossmann-like Domain"/>
    <property type="match status" value="1"/>
</dbReference>
<name>A0AAX3WW80_9BACI</name>
<dbReference type="InterPro" id="IPR002364">
    <property type="entry name" value="Quin_OxRdtase/zeta-crystal_CS"/>
</dbReference>
<evidence type="ECO:0000313" key="4">
    <source>
        <dbReference type="EMBL" id="WHY51960.1"/>
    </source>
</evidence>
<dbReference type="InterPro" id="IPR011032">
    <property type="entry name" value="GroES-like_sf"/>
</dbReference>
<dbReference type="EMBL" id="CP126101">
    <property type="protein sequence ID" value="WHY51960.1"/>
    <property type="molecule type" value="Genomic_DNA"/>
</dbReference>